<keyword evidence="10" id="KW-1185">Reference proteome</keyword>
<dbReference type="eggNOG" id="COG2086">
    <property type="taxonomic scope" value="Bacteria"/>
</dbReference>
<gene>
    <name evidence="9" type="ordered locus">Cfla_3679</name>
</gene>
<protein>
    <recommendedName>
        <fullName evidence="4">Electron transfer flavoprotein subunit beta</fullName>
    </recommendedName>
</protein>
<dbReference type="InterPro" id="IPR012255">
    <property type="entry name" value="ETF_b"/>
</dbReference>
<evidence type="ECO:0000256" key="4">
    <source>
        <dbReference type="ARBA" id="ARBA00016797"/>
    </source>
</evidence>
<dbReference type="InterPro" id="IPR033948">
    <property type="entry name" value="ETF_beta_N"/>
</dbReference>
<feature type="domain" description="Electron transfer flavoprotein alpha/beta-subunit N-terminal" evidence="8">
    <location>
        <begin position="22"/>
        <end position="215"/>
    </location>
</feature>
<dbReference type="RefSeq" id="WP_013118876.1">
    <property type="nucleotide sequence ID" value="NC_014151.1"/>
</dbReference>
<evidence type="ECO:0000256" key="3">
    <source>
        <dbReference type="ARBA" id="ARBA00011355"/>
    </source>
</evidence>
<evidence type="ECO:0000256" key="1">
    <source>
        <dbReference type="ARBA" id="ARBA00001974"/>
    </source>
</evidence>
<dbReference type="Gene3D" id="3.40.50.620">
    <property type="entry name" value="HUPs"/>
    <property type="match status" value="1"/>
</dbReference>
<keyword evidence="5" id="KW-0813">Transport</keyword>
<evidence type="ECO:0000313" key="9">
    <source>
        <dbReference type="EMBL" id="ADG76548.1"/>
    </source>
</evidence>
<evidence type="ECO:0000256" key="7">
    <source>
        <dbReference type="ARBA" id="ARBA00025649"/>
    </source>
</evidence>
<accession>D5UE72</accession>
<dbReference type="SMART" id="SM00893">
    <property type="entry name" value="ETF"/>
    <property type="match status" value="1"/>
</dbReference>
<dbReference type="PIRSF" id="PIRSF000090">
    <property type="entry name" value="Beta-ETF"/>
    <property type="match status" value="1"/>
</dbReference>
<dbReference type="AlphaFoldDB" id="D5UE72"/>
<dbReference type="SUPFAM" id="SSF52402">
    <property type="entry name" value="Adenine nucleotide alpha hydrolases-like"/>
    <property type="match status" value="1"/>
</dbReference>
<comment type="subunit">
    <text evidence="3">Heterodimer of an alpha and a beta subunit.</text>
</comment>
<dbReference type="InterPro" id="IPR014729">
    <property type="entry name" value="Rossmann-like_a/b/a_fold"/>
</dbReference>
<dbReference type="Pfam" id="PF01012">
    <property type="entry name" value="ETF"/>
    <property type="match status" value="1"/>
</dbReference>
<evidence type="ECO:0000256" key="6">
    <source>
        <dbReference type="ARBA" id="ARBA00022982"/>
    </source>
</evidence>
<proteinExistence type="inferred from homology"/>
<dbReference type="EMBL" id="CP001964">
    <property type="protein sequence ID" value="ADG76548.1"/>
    <property type="molecule type" value="Genomic_DNA"/>
</dbReference>
<dbReference type="GO" id="GO:0005829">
    <property type="term" value="C:cytosol"/>
    <property type="evidence" value="ECO:0007669"/>
    <property type="project" value="TreeGrafter"/>
</dbReference>
<dbReference type="Proteomes" id="UP000000849">
    <property type="component" value="Chromosome"/>
</dbReference>
<evidence type="ECO:0000256" key="2">
    <source>
        <dbReference type="ARBA" id="ARBA00007557"/>
    </source>
</evidence>
<comment type="similarity">
    <text evidence="2">Belongs to the ETF beta-subunit/FixA family.</text>
</comment>
<dbReference type="CDD" id="cd01714">
    <property type="entry name" value="ETF_beta"/>
    <property type="match status" value="1"/>
</dbReference>
<comment type="function">
    <text evidence="7">The electron transfer flavoprotein serves as a specific electron acceptor for other dehydrogenases. It transfers the electrons to the main respiratory chain via ETF-ubiquinone oxidoreductase (ETF dehydrogenase).</text>
</comment>
<organism evidence="9 10">
    <name type="scientific">Cellulomonas flavigena (strain ATCC 482 / DSM 20109 / BCRC 11376 / JCM 18109 / NBRC 3775 / NCIMB 8073 / NRS 134)</name>
    <dbReference type="NCBI Taxonomy" id="446466"/>
    <lineage>
        <taxon>Bacteria</taxon>
        <taxon>Bacillati</taxon>
        <taxon>Actinomycetota</taxon>
        <taxon>Actinomycetes</taxon>
        <taxon>Micrococcales</taxon>
        <taxon>Cellulomonadaceae</taxon>
        <taxon>Cellulomonas</taxon>
    </lineage>
</organism>
<keyword evidence="6" id="KW-0249">Electron transport</keyword>
<dbReference type="PANTHER" id="PTHR21294:SF8">
    <property type="entry name" value="ELECTRON TRANSFER FLAVOPROTEIN SUBUNIT BETA"/>
    <property type="match status" value="1"/>
</dbReference>
<evidence type="ECO:0000313" key="10">
    <source>
        <dbReference type="Proteomes" id="UP000000849"/>
    </source>
</evidence>
<reference evidence="9 10" key="1">
    <citation type="journal article" date="2010" name="Stand. Genomic Sci.">
        <title>Complete genome sequence of Cellulomonas flavigena type strain (134).</title>
        <authorList>
            <person name="Abt B."/>
            <person name="Foster B."/>
            <person name="Lapidus A."/>
            <person name="Clum A."/>
            <person name="Sun H."/>
            <person name="Pukall R."/>
            <person name="Lucas S."/>
            <person name="Glavina Del Rio T."/>
            <person name="Nolan M."/>
            <person name="Tice H."/>
            <person name="Cheng J.F."/>
            <person name="Pitluck S."/>
            <person name="Liolios K."/>
            <person name="Ivanova N."/>
            <person name="Mavromatis K."/>
            <person name="Ovchinnikova G."/>
            <person name="Pati A."/>
            <person name="Goodwin L."/>
            <person name="Chen A."/>
            <person name="Palaniappan K."/>
            <person name="Land M."/>
            <person name="Hauser L."/>
            <person name="Chang Y.J."/>
            <person name="Jeffries C.D."/>
            <person name="Rohde M."/>
            <person name="Goker M."/>
            <person name="Woyke T."/>
            <person name="Bristow J."/>
            <person name="Eisen J.A."/>
            <person name="Markowitz V."/>
            <person name="Hugenholtz P."/>
            <person name="Kyrpides N.C."/>
            <person name="Klenk H.P."/>
        </authorList>
    </citation>
    <scope>NUCLEOTIDE SEQUENCE [LARGE SCALE GENOMIC DNA]</scope>
    <source>
        <strain evidence="10">ATCC 482 / DSM 20109 / BCRC 11376 / JCM 18109 / NBRC 3775 / NCIMB 8073 / NRS 134</strain>
    </source>
</reference>
<sequence>MRIVVCVKHVPDVQADRQFGADGHVDRTQDDGTLNELDEYALEAALVVAEEVGGQVVVLTMGPPAAEGAVRRGLQIGATQGVHVVDDALAGSDAFATAHVLAAAIRKIGQDAPVDLVVTGMASLDSLTSVVPTLLAAELHIAELTLAAKVTVAHGLVRIERELDDAREVLEAPLPAVVSVTDRANEPRYPSFKGIAAARRTPVTHWTIADLAIEPSRVGSAAARTRVVDAVARPKRENRVLITDSGDAGIRLAAYLVDNNLA</sequence>
<dbReference type="HOGENOM" id="CLU_060196_2_0_11"/>
<name>D5UE72_CELFN</name>
<dbReference type="STRING" id="446466.Cfla_3679"/>
<dbReference type="PANTHER" id="PTHR21294">
    <property type="entry name" value="ELECTRON TRANSFER FLAVOPROTEIN BETA-SUBUNIT"/>
    <property type="match status" value="1"/>
</dbReference>
<dbReference type="OrthoDB" id="9804960at2"/>
<dbReference type="InterPro" id="IPR014730">
    <property type="entry name" value="ETF_a/b_N"/>
</dbReference>
<dbReference type="GO" id="GO:0009055">
    <property type="term" value="F:electron transfer activity"/>
    <property type="evidence" value="ECO:0007669"/>
    <property type="project" value="InterPro"/>
</dbReference>
<evidence type="ECO:0000256" key="5">
    <source>
        <dbReference type="ARBA" id="ARBA00022448"/>
    </source>
</evidence>
<evidence type="ECO:0000259" key="8">
    <source>
        <dbReference type="SMART" id="SM00893"/>
    </source>
</evidence>
<dbReference type="KEGG" id="cfl:Cfla_3679"/>
<comment type="cofactor">
    <cofactor evidence="1">
        <name>FAD</name>
        <dbReference type="ChEBI" id="CHEBI:57692"/>
    </cofactor>
</comment>